<reference evidence="2" key="1">
    <citation type="journal article" date="2021" name="PeerJ">
        <title>Extensive microbial diversity within the chicken gut microbiome revealed by metagenomics and culture.</title>
        <authorList>
            <person name="Gilroy R."/>
            <person name="Ravi A."/>
            <person name="Getino M."/>
            <person name="Pursley I."/>
            <person name="Horton D.L."/>
            <person name="Alikhan N.F."/>
            <person name="Baker D."/>
            <person name="Gharbi K."/>
            <person name="Hall N."/>
            <person name="Watson M."/>
            <person name="Adriaenssens E.M."/>
            <person name="Foster-Nyarko E."/>
            <person name="Jarju S."/>
            <person name="Secka A."/>
            <person name="Antonio M."/>
            <person name="Oren A."/>
            <person name="Chaudhuri R.R."/>
            <person name="La Ragione R."/>
            <person name="Hildebrand F."/>
            <person name="Pallen M.J."/>
        </authorList>
    </citation>
    <scope>NUCLEOTIDE SEQUENCE</scope>
    <source>
        <strain evidence="2">ChiHjej13B12-4958</strain>
    </source>
</reference>
<dbReference type="SUPFAM" id="SSF143120">
    <property type="entry name" value="YefM-like"/>
    <property type="match status" value="1"/>
</dbReference>
<comment type="caution">
    <text evidence="2">The sequence shown here is derived from an EMBL/GenBank/DDBJ whole genome shotgun (WGS) entry which is preliminary data.</text>
</comment>
<dbReference type="EMBL" id="DWVP01000020">
    <property type="protein sequence ID" value="HJC85569.1"/>
    <property type="molecule type" value="Genomic_DNA"/>
</dbReference>
<proteinExistence type="inferred from homology"/>
<protein>
    <submittedName>
        <fullName evidence="2">Type II toxin-antitoxin system Phd/YefM family antitoxin</fullName>
    </submittedName>
</protein>
<evidence type="ECO:0000256" key="1">
    <source>
        <dbReference type="ARBA" id="ARBA00009981"/>
    </source>
</evidence>
<dbReference type="InterPro" id="IPR036165">
    <property type="entry name" value="YefM-like_sf"/>
</dbReference>
<gene>
    <name evidence="2" type="ORF">H9751_08505</name>
</gene>
<sequence>METNARDMISMSEFSRNPSAVVNDLPVHGHRVIVRNNQPVGVLMSMEEADRFTIVWVIAQRSDDECYELAYSWIPAIGSSGHPDRIRSLLDNAFGRSSGD</sequence>
<comment type="similarity">
    <text evidence="1">Belongs to the phD/YefM antitoxin family.</text>
</comment>
<evidence type="ECO:0000313" key="2">
    <source>
        <dbReference type="EMBL" id="HJC85569.1"/>
    </source>
</evidence>
<evidence type="ECO:0000313" key="3">
    <source>
        <dbReference type="Proteomes" id="UP000823858"/>
    </source>
</evidence>
<dbReference type="Proteomes" id="UP000823858">
    <property type="component" value="Unassembled WGS sequence"/>
</dbReference>
<dbReference type="AlphaFoldDB" id="A0A9D2QDK2"/>
<accession>A0A9D2QDK2</accession>
<reference evidence="2" key="2">
    <citation type="submission" date="2021-04" db="EMBL/GenBank/DDBJ databases">
        <authorList>
            <person name="Gilroy R."/>
        </authorList>
    </citation>
    <scope>NUCLEOTIDE SEQUENCE</scope>
    <source>
        <strain evidence="2">ChiHjej13B12-4958</strain>
    </source>
</reference>
<organism evidence="2 3">
    <name type="scientific">Candidatus Corynebacterium faecigallinarum</name>
    <dbReference type="NCBI Taxonomy" id="2838528"/>
    <lineage>
        <taxon>Bacteria</taxon>
        <taxon>Bacillati</taxon>
        <taxon>Actinomycetota</taxon>
        <taxon>Actinomycetes</taxon>
        <taxon>Mycobacteriales</taxon>
        <taxon>Corynebacteriaceae</taxon>
        <taxon>Corynebacterium</taxon>
    </lineage>
</organism>
<name>A0A9D2QDK2_9CORY</name>